<keyword evidence="3" id="KW-1185">Reference proteome</keyword>
<name>A0ABQ9I9R2_9NEOP</name>
<keyword evidence="1" id="KW-0472">Membrane</keyword>
<dbReference type="EMBL" id="JARBHB010000002">
    <property type="protein sequence ID" value="KAJ8893034.1"/>
    <property type="molecule type" value="Genomic_DNA"/>
</dbReference>
<keyword evidence="1" id="KW-0812">Transmembrane</keyword>
<protein>
    <submittedName>
        <fullName evidence="2">Uncharacterized protein</fullName>
    </submittedName>
</protein>
<evidence type="ECO:0000313" key="2">
    <source>
        <dbReference type="EMBL" id="KAJ8893034.1"/>
    </source>
</evidence>
<organism evidence="2 3">
    <name type="scientific">Dryococelus australis</name>
    <dbReference type="NCBI Taxonomy" id="614101"/>
    <lineage>
        <taxon>Eukaryota</taxon>
        <taxon>Metazoa</taxon>
        <taxon>Ecdysozoa</taxon>
        <taxon>Arthropoda</taxon>
        <taxon>Hexapoda</taxon>
        <taxon>Insecta</taxon>
        <taxon>Pterygota</taxon>
        <taxon>Neoptera</taxon>
        <taxon>Polyneoptera</taxon>
        <taxon>Phasmatodea</taxon>
        <taxon>Verophasmatodea</taxon>
        <taxon>Anareolatae</taxon>
        <taxon>Phasmatidae</taxon>
        <taxon>Eurycanthinae</taxon>
        <taxon>Dryococelus</taxon>
    </lineage>
</organism>
<evidence type="ECO:0000313" key="3">
    <source>
        <dbReference type="Proteomes" id="UP001159363"/>
    </source>
</evidence>
<evidence type="ECO:0000256" key="1">
    <source>
        <dbReference type="SAM" id="Phobius"/>
    </source>
</evidence>
<reference evidence="2 3" key="1">
    <citation type="submission" date="2023-02" db="EMBL/GenBank/DDBJ databases">
        <title>LHISI_Scaffold_Assembly.</title>
        <authorList>
            <person name="Stuart O.P."/>
            <person name="Cleave R."/>
            <person name="Magrath M.J.L."/>
            <person name="Mikheyev A.S."/>
        </authorList>
    </citation>
    <scope>NUCLEOTIDE SEQUENCE [LARGE SCALE GENOMIC DNA]</scope>
    <source>
        <strain evidence="2">Daus_M_001</strain>
        <tissue evidence="2">Leg muscle</tissue>
    </source>
</reference>
<proteinExistence type="predicted"/>
<gene>
    <name evidence="2" type="ORF">PR048_005615</name>
</gene>
<comment type="caution">
    <text evidence="2">The sequence shown here is derived from an EMBL/GenBank/DDBJ whole genome shotgun (WGS) entry which is preliminary data.</text>
</comment>
<sequence>MLQSIRECDSYLKTRSKMVYDRRPSVKELEPLVPGEQVRLPDLKRQGTIQETVKYASFALFMKFLCSMMVSFVLKVFFTADVFKFTLPRPCGDKGVAKEKLRTLLILGRVIGWLQKLSKPSLLQLLKEVGVEVTDGDPIDDLRVMARAATICTITSDVILQICQ</sequence>
<feature type="transmembrane region" description="Helical" evidence="1">
    <location>
        <begin position="55"/>
        <end position="78"/>
    </location>
</feature>
<accession>A0ABQ9I9R2</accession>
<dbReference type="Proteomes" id="UP001159363">
    <property type="component" value="Chromosome 2"/>
</dbReference>
<keyword evidence="1" id="KW-1133">Transmembrane helix</keyword>